<keyword evidence="5" id="KW-1185">Reference proteome</keyword>
<evidence type="ECO:0000313" key="5">
    <source>
        <dbReference type="Proteomes" id="UP001501842"/>
    </source>
</evidence>
<reference evidence="4 5" key="1">
    <citation type="journal article" date="2019" name="Int. J. Syst. Evol. Microbiol.">
        <title>The Global Catalogue of Microorganisms (GCM) 10K type strain sequencing project: providing services to taxonomists for standard genome sequencing and annotation.</title>
        <authorList>
            <consortium name="The Broad Institute Genomics Platform"/>
            <consortium name="The Broad Institute Genome Sequencing Center for Infectious Disease"/>
            <person name="Wu L."/>
            <person name="Ma J."/>
        </authorList>
    </citation>
    <scope>NUCLEOTIDE SEQUENCE [LARGE SCALE GENOMIC DNA]</scope>
    <source>
        <strain evidence="4 5">JCM 8201</strain>
    </source>
</reference>
<feature type="domain" description="Helix-turn-helix type 11" evidence="2">
    <location>
        <begin position="7"/>
        <end position="62"/>
    </location>
</feature>
<protein>
    <submittedName>
        <fullName evidence="4">YafY family protein</fullName>
    </submittedName>
</protein>
<evidence type="ECO:0000256" key="1">
    <source>
        <dbReference type="SAM" id="MobiDB-lite"/>
    </source>
</evidence>
<dbReference type="PANTHER" id="PTHR34580:SF3">
    <property type="entry name" value="PROTEIN PAFB"/>
    <property type="match status" value="1"/>
</dbReference>
<dbReference type="InterPro" id="IPR036388">
    <property type="entry name" value="WH-like_DNA-bd_sf"/>
</dbReference>
<evidence type="ECO:0000259" key="2">
    <source>
        <dbReference type="Pfam" id="PF08279"/>
    </source>
</evidence>
<dbReference type="RefSeq" id="WP_344448108.1">
    <property type="nucleotide sequence ID" value="NZ_BAAATZ010000002.1"/>
</dbReference>
<feature type="region of interest" description="Disordered" evidence="1">
    <location>
        <begin position="326"/>
        <end position="345"/>
    </location>
</feature>
<name>A0ABN3TTI5_9ACTN</name>
<sequence>MDRSAARTLRLLTLLQSHRQWPGGELARRLGVTTRSLRRQIDGLRELGYEIESTPGSGGGYRLVAGNRMPPLLLTDEEAVAVAVGLRIAATTGIADAESTTLSALAKFEQVLPSAVRERVNAIGRSVEPQTPRGGPVSSELLGSLALACRDHERVRFDYTDAHGAETHRLVDPHSLVSADRKWFLVAWDLNRDDWRTFRVDRVSRVVGTRVRAEARVLPAEDAAEFVAVAAGSVPTRHTASAVLEMPLDEMRSHFGPWAQDARAVDEARTSWPFGGDSFPLLTTVLVWIPEGVAYELDADEEYLLFLREQAARMLQAAETSLALLRSPERKAGKTEPGAGGHDSG</sequence>
<dbReference type="SUPFAM" id="SSF46785">
    <property type="entry name" value="Winged helix' DNA-binding domain"/>
    <property type="match status" value="1"/>
</dbReference>
<comment type="caution">
    <text evidence="4">The sequence shown here is derived from an EMBL/GenBank/DDBJ whole genome shotgun (WGS) entry which is preliminary data.</text>
</comment>
<dbReference type="Pfam" id="PF08279">
    <property type="entry name" value="HTH_11"/>
    <property type="match status" value="1"/>
</dbReference>
<dbReference type="EMBL" id="BAAATZ010000002">
    <property type="protein sequence ID" value="GAA2718548.1"/>
    <property type="molecule type" value="Genomic_DNA"/>
</dbReference>
<dbReference type="Pfam" id="PF13280">
    <property type="entry name" value="WYL"/>
    <property type="match status" value="1"/>
</dbReference>
<dbReference type="InterPro" id="IPR051534">
    <property type="entry name" value="CBASS_pafABC_assoc_protein"/>
</dbReference>
<evidence type="ECO:0000259" key="3">
    <source>
        <dbReference type="Pfam" id="PF13280"/>
    </source>
</evidence>
<proteinExistence type="predicted"/>
<dbReference type="InterPro" id="IPR013196">
    <property type="entry name" value="HTH_11"/>
</dbReference>
<dbReference type="Proteomes" id="UP001501842">
    <property type="component" value="Unassembled WGS sequence"/>
</dbReference>
<evidence type="ECO:0000313" key="4">
    <source>
        <dbReference type="EMBL" id="GAA2718548.1"/>
    </source>
</evidence>
<feature type="domain" description="WYL" evidence="3">
    <location>
        <begin position="141"/>
        <end position="206"/>
    </location>
</feature>
<dbReference type="PANTHER" id="PTHR34580">
    <property type="match status" value="1"/>
</dbReference>
<dbReference type="InterPro" id="IPR026881">
    <property type="entry name" value="WYL_dom"/>
</dbReference>
<gene>
    <name evidence="4" type="ORF">GCM10010439_01750</name>
</gene>
<dbReference type="Gene3D" id="1.10.10.10">
    <property type="entry name" value="Winged helix-like DNA-binding domain superfamily/Winged helix DNA-binding domain"/>
    <property type="match status" value="1"/>
</dbReference>
<dbReference type="InterPro" id="IPR036390">
    <property type="entry name" value="WH_DNA-bd_sf"/>
</dbReference>
<dbReference type="PROSITE" id="PS52050">
    <property type="entry name" value="WYL"/>
    <property type="match status" value="1"/>
</dbReference>
<organism evidence="4 5">
    <name type="scientific">Actinocorallia aurantiaca</name>
    <dbReference type="NCBI Taxonomy" id="46204"/>
    <lineage>
        <taxon>Bacteria</taxon>
        <taxon>Bacillati</taxon>
        <taxon>Actinomycetota</taxon>
        <taxon>Actinomycetes</taxon>
        <taxon>Streptosporangiales</taxon>
        <taxon>Thermomonosporaceae</taxon>
        <taxon>Actinocorallia</taxon>
    </lineage>
</organism>
<accession>A0ABN3TTI5</accession>